<dbReference type="GO" id="GO:0008299">
    <property type="term" value="P:isoprenoid biosynthetic process"/>
    <property type="evidence" value="ECO:0007669"/>
    <property type="project" value="InterPro"/>
</dbReference>
<dbReference type="SUPFAM" id="SSF48576">
    <property type="entry name" value="Terpenoid synthases"/>
    <property type="match status" value="1"/>
</dbReference>
<sequence>MLTSIQAELNAVFAQIEEDCHLKSGHLSEFIPGFQLNPIDVYLRPTLVLLSAKLFQGCLKKPAVLAGVVQLIFIAQEIHNRIPDDCAKEAPQFPVLVGDYLFSKFFKKLSDHNLLEWLAPLASVICEMNEGGVVRHEVLDRGLAGEEACLEVIRREHGLLSALACKIGSSVAGAAKEKAEALEQFGLKLGMAWGIIKEKRHLSPVGLLNEAKDSLAKVPFGPERDLMLELVDQIREMALPHPGTAPVEKSAAAY</sequence>
<dbReference type="GO" id="GO:0004659">
    <property type="term" value="F:prenyltransferase activity"/>
    <property type="evidence" value="ECO:0007669"/>
    <property type="project" value="InterPro"/>
</dbReference>
<organism evidence="2 3">
    <name type="scientific">Formimonas warabiya</name>
    <dbReference type="NCBI Taxonomy" id="1761012"/>
    <lineage>
        <taxon>Bacteria</taxon>
        <taxon>Bacillati</taxon>
        <taxon>Bacillota</taxon>
        <taxon>Clostridia</taxon>
        <taxon>Eubacteriales</taxon>
        <taxon>Peptococcaceae</taxon>
        <taxon>Candidatus Formimonas</taxon>
    </lineage>
</organism>
<proteinExistence type="inferred from homology"/>
<dbReference type="RefSeq" id="WP_148133723.1">
    <property type="nucleotide sequence ID" value="NZ_CP017634.1"/>
</dbReference>
<comment type="similarity">
    <text evidence="1">Belongs to the FPP/GGPP synthase family.</text>
</comment>
<keyword evidence="3" id="KW-1185">Reference proteome</keyword>
<evidence type="ECO:0000256" key="1">
    <source>
        <dbReference type="RuleBase" id="RU004466"/>
    </source>
</evidence>
<dbReference type="InterPro" id="IPR000092">
    <property type="entry name" value="Polyprenyl_synt"/>
</dbReference>
<gene>
    <name evidence="2" type="ORF">DCMF_06785</name>
</gene>
<protein>
    <recommendedName>
        <fullName evidence="4">Polyprenyl synthetase family protein</fullName>
    </recommendedName>
</protein>
<dbReference type="Proteomes" id="UP000323521">
    <property type="component" value="Chromosome"/>
</dbReference>
<dbReference type="EMBL" id="CP017634">
    <property type="protein sequence ID" value="ATW24524.1"/>
    <property type="molecule type" value="Genomic_DNA"/>
</dbReference>
<evidence type="ECO:0000313" key="3">
    <source>
        <dbReference type="Proteomes" id="UP000323521"/>
    </source>
</evidence>
<dbReference type="OrthoDB" id="1795180at2"/>
<dbReference type="Pfam" id="PF00348">
    <property type="entry name" value="polyprenyl_synt"/>
    <property type="match status" value="1"/>
</dbReference>
<evidence type="ECO:0000313" key="2">
    <source>
        <dbReference type="EMBL" id="ATW24524.1"/>
    </source>
</evidence>
<reference evidence="2 3" key="1">
    <citation type="submission" date="2016-10" db="EMBL/GenBank/DDBJ databases">
        <title>Complete Genome Sequence of Peptococcaceae strain DCMF.</title>
        <authorList>
            <person name="Edwards R.J."/>
            <person name="Holland S.I."/>
            <person name="Deshpande N.P."/>
            <person name="Wong Y.K."/>
            <person name="Ertan H."/>
            <person name="Manefield M."/>
            <person name="Russell T.L."/>
            <person name="Lee M.J."/>
        </authorList>
    </citation>
    <scope>NUCLEOTIDE SEQUENCE [LARGE SCALE GENOMIC DNA]</scope>
    <source>
        <strain evidence="2 3">DCMF</strain>
    </source>
</reference>
<evidence type="ECO:0008006" key="4">
    <source>
        <dbReference type="Google" id="ProtNLM"/>
    </source>
</evidence>
<dbReference type="InterPro" id="IPR008949">
    <property type="entry name" value="Isoprenoid_synthase_dom_sf"/>
</dbReference>
<dbReference type="KEGG" id="fwa:DCMF_06785"/>
<dbReference type="Gene3D" id="1.10.600.10">
    <property type="entry name" value="Farnesyl Diphosphate Synthase"/>
    <property type="match status" value="1"/>
</dbReference>
<keyword evidence="1" id="KW-0808">Transferase</keyword>
<accession>A0A3G1KPY5</accession>
<dbReference type="AlphaFoldDB" id="A0A3G1KPY5"/>
<name>A0A3G1KPY5_FORW1</name>